<dbReference type="InterPro" id="IPR003661">
    <property type="entry name" value="HisK_dim/P_dom"/>
</dbReference>
<sequence length="773" mass="84771">MMQATLFHLTLGRLFAGWLALCLPLVWAAPAPPAPTVPVREKLTLGVFAYLGVAQTQAQYQPLVDYLNSTLREEQVELKVLPQAEINHGVESGELDIVTTNPTHFLVIRNRYPLTGVIATRMSEVNGQPVQHLAGVIITRTDRLHIRELADVRGKVVATPSTQHMGGYRAQAYELYLAGVRMPDDVRQLLELETHQAVVHAVLDGRAEVGLIREGVLELMQHQGQLHSGQLKLIHPQQHANYPFQVSTRLYPEWPVFALPHVSDKAVRHVAAALFALEPDHPAARAAGAHGYTVSADYLPVEALARALRLPPFDQNLDVTWQDIWQTWRLGLITAAVATLIILALAAVLVWLAKRERQARARLSLLLDTLGEGVYGTDASGHCSFINRAALHMLGRTEAEVLGQSPHLLFHPQRQDGQPYLEAECPMSQTLHDGQVRRGEEWFVHPTQGGFPVGYVVSPIRQGGALIGSVVAFQDIHLRKKIEANLHHLIKELTQTNSQLKDTRNQLLQSEKLAAIGQLAAGVAHEINNPVAFVTSNLGTLASYVRDLLRLGEVASTTPAGQQLATEIDLPYLRQDVTELLTESRDGLERVRKIVLDLRNFSRSGDTQWEDASVNDCLDAALNIIWNELKYKCTLHKHYGELPLIRCNASQLSQVFMNLLLNAAQAIPAQGDITLTTEAVTDPALGRVVRITLSDTGTGIAPENIQRIFDPFFTTKPVGKGTGLGLSLVWGIVEQHQGHIDVASQPGQGTTFTVTLPVATQAPTGATTAPETA</sequence>
<dbReference type="GO" id="GO:0006355">
    <property type="term" value="P:regulation of DNA-templated transcription"/>
    <property type="evidence" value="ECO:0007669"/>
    <property type="project" value="InterPro"/>
</dbReference>
<dbReference type="InterPro" id="IPR000014">
    <property type="entry name" value="PAS"/>
</dbReference>
<keyword evidence="10" id="KW-0472">Membrane</keyword>
<keyword evidence="3" id="KW-0597">Phosphoprotein</keyword>
<dbReference type="InterPro" id="IPR003594">
    <property type="entry name" value="HATPase_dom"/>
</dbReference>
<dbReference type="InterPro" id="IPR036097">
    <property type="entry name" value="HisK_dim/P_sf"/>
</dbReference>
<dbReference type="Pfam" id="PF00989">
    <property type="entry name" value="PAS"/>
    <property type="match status" value="1"/>
</dbReference>
<proteinExistence type="predicted"/>
<evidence type="ECO:0000256" key="2">
    <source>
        <dbReference type="ARBA" id="ARBA00012438"/>
    </source>
</evidence>
<keyword evidence="10" id="KW-0812">Transmembrane</keyword>
<dbReference type="EC" id="2.7.13.3" evidence="2"/>
<dbReference type="SMART" id="SM00387">
    <property type="entry name" value="HATPase_c"/>
    <property type="match status" value="1"/>
</dbReference>
<dbReference type="PRINTS" id="PR00344">
    <property type="entry name" value="BCTRLSENSOR"/>
</dbReference>
<dbReference type="InterPro" id="IPR013767">
    <property type="entry name" value="PAS_fold"/>
</dbReference>
<comment type="caution">
    <text evidence="13">The sequence shown here is derived from an EMBL/GenBank/DDBJ whole genome shotgun (WGS) entry which is preliminary data.</text>
</comment>
<feature type="domain" description="Histidine kinase" evidence="11">
    <location>
        <begin position="522"/>
        <end position="760"/>
    </location>
</feature>
<keyword evidence="5" id="KW-0547">Nucleotide-binding</keyword>
<evidence type="ECO:0000313" key="13">
    <source>
        <dbReference type="EMBL" id="OQW88409.1"/>
    </source>
</evidence>
<evidence type="ECO:0000256" key="6">
    <source>
        <dbReference type="ARBA" id="ARBA00022777"/>
    </source>
</evidence>
<gene>
    <name evidence="13" type="ORF">BWK72_09070</name>
</gene>
<comment type="catalytic activity">
    <reaction evidence="1">
        <text>ATP + protein L-histidine = ADP + protein N-phospho-L-histidine.</text>
        <dbReference type="EC" id="2.7.13.3"/>
    </reaction>
</comment>
<dbReference type="SUPFAM" id="SSF53850">
    <property type="entry name" value="Periplasmic binding protein-like II"/>
    <property type="match status" value="1"/>
</dbReference>
<accession>A0A1W9KV27</accession>
<dbReference type="GO" id="GO:0005524">
    <property type="term" value="F:ATP binding"/>
    <property type="evidence" value="ECO:0007669"/>
    <property type="project" value="UniProtKB-KW"/>
</dbReference>
<evidence type="ECO:0000256" key="1">
    <source>
        <dbReference type="ARBA" id="ARBA00000085"/>
    </source>
</evidence>
<keyword evidence="7" id="KW-0067">ATP-binding</keyword>
<dbReference type="PROSITE" id="PS50112">
    <property type="entry name" value="PAS"/>
    <property type="match status" value="1"/>
</dbReference>
<dbReference type="Proteomes" id="UP000192505">
    <property type="component" value="Unassembled WGS sequence"/>
</dbReference>
<dbReference type="PANTHER" id="PTHR43065:SF50">
    <property type="entry name" value="HISTIDINE KINASE"/>
    <property type="match status" value="1"/>
</dbReference>
<dbReference type="PROSITE" id="PS50109">
    <property type="entry name" value="HIS_KIN"/>
    <property type="match status" value="1"/>
</dbReference>
<dbReference type="InterPro" id="IPR004358">
    <property type="entry name" value="Sig_transdc_His_kin-like_C"/>
</dbReference>
<dbReference type="NCBIfam" id="TIGR00229">
    <property type="entry name" value="sensory_box"/>
    <property type="match status" value="1"/>
</dbReference>
<keyword evidence="4" id="KW-0808">Transferase</keyword>
<dbReference type="Gene3D" id="3.40.190.10">
    <property type="entry name" value="Periplasmic binding protein-like II"/>
    <property type="match status" value="2"/>
</dbReference>
<dbReference type="Gene3D" id="3.30.565.10">
    <property type="entry name" value="Histidine kinase-like ATPase, C-terminal domain"/>
    <property type="match status" value="1"/>
</dbReference>
<feature type="domain" description="PAS" evidence="12">
    <location>
        <begin position="359"/>
        <end position="413"/>
    </location>
</feature>
<dbReference type="Pfam" id="PF12974">
    <property type="entry name" value="Phosphonate-bd"/>
    <property type="match status" value="1"/>
</dbReference>
<dbReference type="Pfam" id="PF02518">
    <property type="entry name" value="HATPase_c"/>
    <property type="match status" value="1"/>
</dbReference>
<organism evidence="13 14">
    <name type="scientific">Rhodoferax ferrireducens</name>
    <dbReference type="NCBI Taxonomy" id="192843"/>
    <lineage>
        <taxon>Bacteria</taxon>
        <taxon>Pseudomonadati</taxon>
        <taxon>Pseudomonadota</taxon>
        <taxon>Betaproteobacteria</taxon>
        <taxon>Burkholderiales</taxon>
        <taxon>Comamonadaceae</taxon>
        <taxon>Rhodoferax</taxon>
    </lineage>
</organism>
<dbReference type="EMBL" id="MTEI01000004">
    <property type="protein sequence ID" value="OQW88409.1"/>
    <property type="molecule type" value="Genomic_DNA"/>
</dbReference>
<dbReference type="PANTHER" id="PTHR43065">
    <property type="entry name" value="SENSOR HISTIDINE KINASE"/>
    <property type="match status" value="1"/>
</dbReference>
<keyword evidence="9" id="KW-0175">Coiled coil</keyword>
<feature type="transmembrane region" description="Helical" evidence="10">
    <location>
        <begin position="330"/>
        <end position="353"/>
    </location>
</feature>
<evidence type="ECO:0000256" key="4">
    <source>
        <dbReference type="ARBA" id="ARBA00022679"/>
    </source>
</evidence>
<evidence type="ECO:0000256" key="5">
    <source>
        <dbReference type="ARBA" id="ARBA00022741"/>
    </source>
</evidence>
<dbReference type="SMART" id="SM00091">
    <property type="entry name" value="PAS"/>
    <property type="match status" value="1"/>
</dbReference>
<evidence type="ECO:0000313" key="14">
    <source>
        <dbReference type="Proteomes" id="UP000192505"/>
    </source>
</evidence>
<dbReference type="AlphaFoldDB" id="A0A1W9KV27"/>
<dbReference type="Gene3D" id="3.30.450.20">
    <property type="entry name" value="PAS domain"/>
    <property type="match status" value="1"/>
</dbReference>
<dbReference type="InterPro" id="IPR005467">
    <property type="entry name" value="His_kinase_dom"/>
</dbReference>
<keyword evidence="10" id="KW-1133">Transmembrane helix</keyword>
<feature type="coiled-coil region" evidence="9">
    <location>
        <begin position="479"/>
        <end position="510"/>
    </location>
</feature>
<evidence type="ECO:0000256" key="10">
    <source>
        <dbReference type="SAM" id="Phobius"/>
    </source>
</evidence>
<reference evidence="13 14" key="1">
    <citation type="submission" date="2017-01" db="EMBL/GenBank/DDBJ databases">
        <title>Novel large sulfur bacteria in the metagenomes of groundwater-fed chemosynthetic microbial mats in the Lake Huron basin.</title>
        <authorList>
            <person name="Sharrar A.M."/>
            <person name="Flood B.E."/>
            <person name="Bailey J.V."/>
            <person name="Jones D.S."/>
            <person name="Biddanda B."/>
            <person name="Ruberg S.A."/>
            <person name="Marcus D.N."/>
            <person name="Dick G.J."/>
        </authorList>
    </citation>
    <scope>NUCLEOTIDE SEQUENCE [LARGE SCALE GENOMIC DNA]</scope>
    <source>
        <strain evidence="13">A7</strain>
    </source>
</reference>
<dbReference type="SUPFAM" id="SSF55874">
    <property type="entry name" value="ATPase domain of HSP90 chaperone/DNA topoisomerase II/histidine kinase"/>
    <property type="match status" value="1"/>
</dbReference>
<evidence type="ECO:0000256" key="9">
    <source>
        <dbReference type="SAM" id="Coils"/>
    </source>
</evidence>
<dbReference type="InterPro" id="IPR036890">
    <property type="entry name" value="HATPase_C_sf"/>
</dbReference>
<keyword evidence="6" id="KW-0418">Kinase</keyword>
<dbReference type="SUPFAM" id="SSF55785">
    <property type="entry name" value="PYP-like sensor domain (PAS domain)"/>
    <property type="match status" value="1"/>
</dbReference>
<protein>
    <recommendedName>
        <fullName evidence="2">histidine kinase</fullName>
        <ecNumber evidence="2">2.7.13.3</ecNumber>
    </recommendedName>
</protein>
<keyword evidence="8" id="KW-0902">Two-component regulatory system</keyword>
<dbReference type="GO" id="GO:0000155">
    <property type="term" value="F:phosphorelay sensor kinase activity"/>
    <property type="evidence" value="ECO:0007669"/>
    <property type="project" value="InterPro"/>
</dbReference>
<evidence type="ECO:0000259" key="12">
    <source>
        <dbReference type="PROSITE" id="PS50112"/>
    </source>
</evidence>
<evidence type="ECO:0000259" key="11">
    <source>
        <dbReference type="PROSITE" id="PS50109"/>
    </source>
</evidence>
<evidence type="ECO:0000256" key="7">
    <source>
        <dbReference type="ARBA" id="ARBA00022840"/>
    </source>
</evidence>
<evidence type="ECO:0000256" key="3">
    <source>
        <dbReference type="ARBA" id="ARBA00022553"/>
    </source>
</evidence>
<dbReference type="InterPro" id="IPR035965">
    <property type="entry name" value="PAS-like_dom_sf"/>
</dbReference>
<evidence type="ECO:0000256" key="8">
    <source>
        <dbReference type="ARBA" id="ARBA00023012"/>
    </source>
</evidence>
<dbReference type="CDD" id="cd00082">
    <property type="entry name" value="HisKA"/>
    <property type="match status" value="1"/>
</dbReference>
<dbReference type="SMART" id="SM00388">
    <property type="entry name" value="HisKA"/>
    <property type="match status" value="1"/>
</dbReference>
<dbReference type="Gene3D" id="1.10.287.130">
    <property type="match status" value="1"/>
</dbReference>
<dbReference type="CDD" id="cd00130">
    <property type="entry name" value="PAS"/>
    <property type="match status" value="1"/>
</dbReference>
<name>A0A1W9KV27_9BURK</name>
<dbReference type="SUPFAM" id="SSF47384">
    <property type="entry name" value="Homodimeric domain of signal transducing histidine kinase"/>
    <property type="match status" value="1"/>
</dbReference>